<name>A0A7D7Y4P4_9MOLU</name>
<sequence length="289" mass="32768">MSDLDKSRQLKLIGIDLDGTLLSIRKKVTKKVINSLLDLRKKLPDVVIAIITGRSYLSAKRVVNELQTAGVKIDYLCSYNGSVLFKVNEQSELTKLYEHSVDSETTKVIFDYCKKNKIAFQGYLVTDQVNSSVVLSDNFIGRIIASFNKNKSFCTKEFVEGEYYKINLISTKRKRLAEFNGFVAKNYADSVEIANVFPTFLEITTKNINKAFALRKVCDLENISLDQTAAIGDSLNDYSMFEIASYKFAMKRANPKLKNISTYIAHSSRHNQFKEIIQKTISIVDDSNK</sequence>
<dbReference type="GO" id="GO:0005829">
    <property type="term" value="C:cytosol"/>
    <property type="evidence" value="ECO:0007669"/>
    <property type="project" value="TreeGrafter"/>
</dbReference>
<evidence type="ECO:0000313" key="2">
    <source>
        <dbReference type="Proteomes" id="UP000514704"/>
    </source>
</evidence>
<gene>
    <name evidence="1" type="ORF">H3143_02745</name>
</gene>
<dbReference type="Proteomes" id="UP000514704">
    <property type="component" value="Chromosome"/>
</dbReference>
<dbReference type="GO" id="GO:0016791">
    <property type="term" value="F:phosphatase activity"/>
    <property type="evidence" value="ECO:0007669"/>
    <property type="project" value="TreeGrafter"/>
</dbReference>
<evidence type="ECO:0000313" key="1">
    <source>
        <dbReference type="EMBL" id="QMT98397.1"/>
    </source>
</evidence>
<accession>A0A7D7Y4P4</accession>
<keyword evidence="1" id="KW-0378">Hydrolase</keyword>
<dbReference type="Gene3D" id="3.30.1240.10">
    <property type="match status" value="1"/>
</dbReference>
<reference evidence="1 2" key="1">
    <citation type="journal article" date="2017" name="Int. J. Syst. Evol. Microbiol.">
        <title>Mycoplasma tullyi sp. nov., isolated from penguins of the genus Spheniscus.</title>
        <authorList>
            <person name="Yavari C.A."/>
            <person name="Ramirez A.S."/>
            <person name="Nicholas R.A.J."/>
            <person name="Radford A.D."/>
            <person name="Darby A.C."/>
            <person name="Bradbury J.M."/>
        </authorList>
    </citation>
    <scope>NUCLEOTIDE SEQUENCE [LARGE SCALE GENOMIC DNA]</scope>
    <source>
        <strain evidence="1 2">56A97T</strain>
    </source>
</reference>
<dbReference type="PANTHER" id="PTHR10000:SF8">
    <property type="entry name" value="HAD SUPERFAMILY HYDROLASE-LIKE, TYPE 3"/>
    <property type="match status" value="1"/>
</dbReference>
<dbReference type="GO" id="GO:0000287">
    <property type="term" value="F:magnesium ion binding"/>
    <property type="evidence" value="ECO:0007669"/>
    <property type="project" value="TreeGrafter"/>
</dbReference>
<protein>
    <submittedName>
        <fullName evidence="1">Cof-type HAD-IIB family hydrolase</fullName>
    </submittedName>
</protein>
<dbReference type="NCBIfam" id="TIGR01484">
    <property type="entry name" value="HAD-SF-IIB"/>
    <property type="match status" value="1"/>
</dbReference>
<dbReference type="Pfam" id="PF08282">
    <property type="entry name" value="Hydrolase_3"/>
    <property type="match status" value="1"/>
</dbReference>
<organism evidence="1 2">
    <name type="scientific">Mycoplasma tullyi</name>
    <dbReference type="NCBI Taxonomy" id="1612150"/>
    <lineage>
        <taxon>Bacteria</taxon>
        <taxon>Bacillati</taxon>
        <taxon>Mycoplasmatota</taxon>
        <taxon>Mollicutes</taxon>
        <taxon>Mycoplasmataceae</taxon>
        <taxon>Mycoplasma</taxon>
    </lineage>
</organism>
<keyword evidence="2" id="KW-1185">Reference proteome</keyword>
<dbReference type="InterPro" id="IPR036412">
    <property type="entry name" value="HAD-like_sf"/>
</dbReference>
<dbReference type="NCBIfam" id="TIGR00099">
    <property type="entry name" value="Cof-subfamily"/>
    <property type="match status" value="1"/>
</dbReference>
<dbReference type="RefSeq" id="WP_182078682.1">
    <property type="nucleotide sequence ID" value="NZ_CP059674.1"/>
</dbReference>
<dbReference type="KEGG" id="mtuy:H3143_02745"/>
<dbReference type="PANTHER" id="PTHR10000">
    <property type="entry name" value="PHOSPHOSERINE PHOSPHATASE"/>
    <property type="match status" value="1"/>
</dbReference>
<dbReference type="InterPro" id="IPR023214">
    <property type="entry name" value="HAD_sf"/>
</dbReference>
<dbReference type="InterPro" id="IPR000150">
    <property type="entry name" value="Cof"/>
</dbReference>
<dbReference type="EMBL" id="CP059674">
    <property type="protein sequence ID" value="QMT98397.1"/>
    <property type="molecule type" value="Genomic_DNA"/>
</dbReference>
<dbReference type="AlphaFoldDB" id="A0A7D7Y4P4"/>
<proteinExistence type="predicted"/>
<dbReference type="PROSITE" id="PS01228">
    <property type="entry name" value="COF_1"/>
    <property type="match status" value="1"/>
</dbReference>
<dbReference type="Gene3D" id="3.40.50.1000">
    <property type="entry name" value="HAD superfamily/HAD-like"/>
    <property type="match status" value="1"/>
</dbReference>
<dbReference type="InterPro" id="IPR006379">
    <property type="entry name" value="HAD-SF_hydro_IIB"/>
</dbReference>
<dbReference type="SUPFAM" id="SSF56784">
    <property type="entry name" value="HAD-like"/>
    <property type="match status" value="1"/>
</dbReference>